<dbReference type="InterPro" id="IPR045883">
    <property type="entry name" value="At4g13530-like"/>
</dbReference>
<feature type="compositionally biased region" description="Basic and acidic residues" evidence="1">
    <location>
        <begin position="100"/>
        <end position="113"/>
    </location>
</feature>
<dbReference type="Pfam" id="PF20705">
    <property type="entry name" value="DUF6821"/>
    <property type="match status" value="1"/>
</dbReference>
<keyword evidence="2" id="KW-0472">Membrane</keyword>
<dbReference type="OrthoDB" id="1931521at2759"/>
<evidence type="ECO:0000259" key="3">
    <source>
        <dbReference type="Pfam" id="PF20705"/>
    </source>
</evidence>
<evidence type="ECO:0000313" key="5">
    <source>
        <dbReference type="Proteomes" id="UP000250235"/>
    </source>
</evidence>
<keyword evidence="5" id="KW-1185">Reference proteome</keyword>
<dbReference type="Proteomes" id="UP000250235">
    <property type="component" value="Unassembled WGS sequence"/>
</dbReference>
<dbReference type="AlphaFoldDB" id="A0A2Z7BUJ0"/>
<keyword evidence="2" id="KW-1133">Transmembrane helix</keyword>
<sequence>MDIVEATNEFSDWELLQPSLDSEAIPVTPIDSVNSFDEMGSGRLIQANYFSLDALDRYGEDLDDNKSAESDNPSWIDPGFDGNPTRYLDRETAEFWSDSGSERSEDRKTKDSVGRNMTGFSEDENRHVGFDRVEEMVEQKVEKVENLGNSCSDSTGFEARSEKVNYFVENSDLGQEDNVILHDDTEEEKHESEVIGKGREVSDGNEMKSSEEIEKSCVVWWKMPLELLKYCVFKMSPVWTISAAAALLGFLILRRRLYTMTKKARGMEIKVTVDAKKASQVMSRAARLNEAFWVVKRVPVIRPSLPADGVTAWPAMAHLR</sequence>
<feature type="transmembrane region" description="Helical" evidence="2">
    <location>
        <begin position="232"/>
        <end position="253"/>
    </location>
</feature>
<evidence type="ECO:0000256" key="1">
    <source>
        <dbReference type="SAM" id="MobiDB-lite"/>
    </source>
</evidence>
<proteinExistence type="predicted"/>
<dbReference type="PANTHER" id="PTHR33646:SF6">
    <property type="entry name" value="TRANSMEMBRANE PROTEIN"/>
    <property type="match status" value="1"/>
</dbReference>
<accession>A0A2Z7BUJ0</accession>
<name>A0A2Z7BUJ0_9LAMI</name>
<keyword evidence="2" id="KW-0812">Transmembrane</keyword>
<protein>
    <recommendedName>
        <fullName evidence="3">DUF6821 domain-containing protein</fullName>
    </recommendedName>
</protein>
<gene>
    <name evidence="4" type="ORF">F511_01206</name>
</gene>
<feature type="domain" description="DUF6821" evidence="3">
    <location>
        <begin position="181"/>
        <end position="304"/>
    </location>
</feature>
<organism evidence="4 5">
    <name type="scientific">Dorcoceras hygrometricum</name>
    <dbReference type="NCBI Taxonomy" id="472368"/>
    <lineage>
        <taxon>Eukaryota</taxon>
        <taxon>Viridiplantae</taxon>
        <taxon>Streptophyta</taxon>
        <taxon>Embryophyta</taxon>
        <taxon>Tracheophyta</taxon>
        <taxon>Spermatophyta</taxon>
        <taxon>Magnoliopsida</taxon>
        <taxon>eudicotyledons</taxon>
        <taxon>Gunneridae</taxon>
        <taxon>Pentapetalae</taxon>
        <taxon>asterids</taxon>
        <taxon>lamiids</taxon>
        <taxon>Lamiales</taxon>
        <taxon>Gesneriaceae</taxon>
        <taxon>Didymocarpoideae</taxon>
        <taxon>Trichosporeae</taxon>
        <taxon>Loxocarpinae</taxon>
        <taxon>Dorcoceras</taxon>
    </lineage>
</organism>
<evidence type="ECO:0000313" key="4">
    <source>
        <dbReference type="EMBL" id="KZV37338.1"/>
    </source>
</evidence>
<reference evidence="4 5" key="1">
    <citation type="journal article" date="2015" name="Proc. Natl. Acad. Sci. U.S.A.">
        <title>The resurrection genome of Boea hygrometrica: A blueprint for survival of dehydration.</title>
        <authorList>
            <person name="Xiao L."/>
            <person name="Yang G."/>
            <person name="Zhang L."/>
            <person name="Yang X."/>
            <person name="Zhao S."/>
            <person name="Ji Z."/>
            <person name="Zhou Q."/>
            <person name="Hu M."/>
            <person name="Wang Y."/>
            <person name="Chen M."/>
            <person name="Xu Y."/>
            <person name="Jin H."/>
            <person name="Xiao X."/>
            <person name="Hu G."/>
            <person name="Bao F."/>
            <person name="Hu Y."/>
            <person name="Wan P."/>
            <person name="Li L."/>
            <person name="Deng X."/>
            <person name="Kuang T."/>
            <person name="Xiang C."/>
            <person name="Zhu J.K."/>
            <person name="Oliver M.J."/>
            <person name="He Y."/>
        </authorList>
    </citation>
    <scope>NUCLEOTIDE SEQUENCE [LARGE SCALE GENOMIC DNA]</scope>
    <source>
        <strain evidence="5">cv. XS01</strain>
    </source>
</reference>
<dbReference type="InterPro" id="IPR049224">
    <property type="entry name" value="DUF6821"/>
</dbReference>
<feature type="region of interest" description="Disordered" evidence="1">
    <location>
        <begin position="63"/>
        <end position="123"/>
    </location>
</feature>
<evidence type="ECO:0000256" key="2">
    <source>
        <dbReference type="SAM" id="Phobius"/>
    </source>
</evidence>
<dbReference type="PANTHER" id="PTHR33646">
    <property type="entry name" value="GB|AAF00631.1"/>
    <property type="match status" value="1"/>
</dbReference>
<dbReference type="EMBL" id="KV003144">
    <property type="protein sequence ID" value="KZV37338.1"/>
    <property type="molecule type" value="Genomic_DNA"/>
</dbReference>